<name>A0A6S6QMV5_9HYPH</name>
<dbReference type="PIRSF" id="PIRSF006173">
    <property type="entry name" value="UCP006173"/>
    <property type="match status" value="1"/>
</dbReference>
<dbReference type="InterPro" id="IPR005358">
    <property type="entry name" value="Puta_zinc/iron-chelating_dom"/>
</dbReference>
<proteinExistence type="inferred from homology"/>
<evidence type="ECO:0000256" key="1">
    <source>
        <dbReference type="HAMAP-Rule" id="MF_00676"/>
    </source>
</evidence>
<comment type="similarity">
    <text evidence="1">Belongs to the UPF0260 family.</text>
</comment>
<gene>
    <name evidence="2" type="ORF">IZ6_10140</name>
</gene>
<dbReference type="NCBIfam" id="NF003501">
    <property type="entry name" value="PRK05170.1-5"/>
    <property type="match status" value="1"/>
</dbReference>
<dbReference type="Proteomes" id="UP000515317">
    <property type="component" value="Chromosome"/>
</dbReference>
<dbReference type="HAMAP" id="MF_00676">
    <property type="entry name" value="UPF0260"/>
    <property type="match status" value="1"/>
</dbReference>
<dbReference type="RefSeq" id="WP_222876914.1">
    <property type="nucleotide sequence ID" value="NZ_AP023361.1"/>
</dbReference>
<keyword evidence="3" id="KW-1185">Reference proteome</keyword>
<evidence type="ECO:0000313" key="3">
    <source>
        <dbReference type="Proteomes" id="UP000515317"/>
    </source>
</evidence>
<sequence length="156" mass="18156">MARGKYWQVKTLEEMSRLEWEGLCDGCARCCLVKLEDEDTGEIHYTDVGCTLLDGATCQCRDYKNRQKKVADCVRLTPKTVRNLNWLPPTCAYRLLSEGEDLPDWHPLVSGDPESVHRAGISVRKRISASEDDLDPEQIVERIVRWPNRWPRRKRR</sequence>
<dbReference type="Pfam" id="PF03692">
    <property type="entry name" value="CxxCxxCC"/>
    <property type="match status" value="1"/>
</dbReference>
<organism evidence="2 3">
    <name type="scientific">Terrihabitans soli</name>
    <dbReference type="NCBI Taxonomy" id="708113"/>
    <lineage>
        <taxon>Bacteria</taxon>
        <taxon>Pseudomonadati</taxon>
        <taxon>Pseudomonadota</taxon>
        <taxon>Alphaproteobacteria</taxon>
        <taxon>Hyphomicrobiales</taxon>
        <taxon>Terrihabitans</taxon>
    </lineage>
</organism>
<evidence type="ECO:0000313" key="2">
    <source>
        <dbReference type="EMBL" id="BCJ90279.1"/>
    </source>
</evidence>
<dbReference type="AlphaFoldDB" id="A0A6S6QMV5"/>
<accession>A0A6S6QMV5</accession>
<dbReference type="PANTHER" id="PTHR37421:SF1">
    <property type="entry name" value="UPF0260 PROTEIN YCGN"/>
    <property type="match status" value="1"/>
</dbReference>
<dbReference type="NCBIfam" id="NF003507">
    <property type="entry name" value="PRK05170.2-5"/>
    <property type="match status" value="1"/>
</dbReference>
<reference evidence="2 3" key="1">
    <citation type="submission" date="2020-08" db="EMBL/GenBank/DDBJ databases">
        <title>Genome sequence of Rhizobiales bacterium strain IZ6.</title>
        <authorList>
            <person name="Nakai R."/>
            <person name="Naganuma T."/>
        </authorList>
    </citation>
    <scope>NUCLEOTIDE SEQUENCE [LARGE SCALE GENOMIC DNA]</scope>
    <source>
        <strain evidence="2 3">IZ6</strain>
    </source>
</reference>
<dbReference type="InterPro" id="IPR008228">
    <property type="entry name" value="UCP006173"/>
</dbReference>
<dbReference type="EMBL" id="AP023361">
    <property type="protein sequence ID" value="BCJ90279.1"/>
    <property type="molecule type" value="Genomic_DNA"/>
</dbReference>
<dbReference type="PANTHER" id="PTHR37421">
    <property type="entry name" value="UPF0260 PROTEIN YCGN"/>
    <property type="match status" value="1"/>
</dbReference>
<dbReference type="KEGG" id="tso:IZ6_10140"/>
<protein>
    <recommendedName>
        <fullName evidence="1">UPF0260 protein IZ6_10140</fullName>
    </recommendedName>
</protein>